<accession>A9RDA5</accession>
<evidence type="ECO:0000256" key="5">
    <source>
        <dbReference type="ARBA" id="ARBA00023136"/>
    </source>
</evidence>
<dbReference type="InterPro" id="IPR003663">
    <property type="entry name" value="Sugar/inositol_transpt"/>
</dbReference>
<dbReference type="eggNOG" id="KOG0254">
    <property type="taxonomic scope" value="Eukaryota"/>
</dbReference>
<dbReference type="Pfam" id="PF00083">
    <property type="entry name" value="Sugar_tr"/>
    <property type="match status" value="1"/>
</dbReference>
<dbReference type="GO" id="GO:0005351">
    <property type="term" value="F:carbohydrate:proton symporter activity"/>
    <property type="evidence" value="ECO:0000318"/>
    <property type="project" value="GO_Central"/>
</dbReference>
<keyword evidence="4" id="KW-1133">Transmembrane helix</keyword>
<dbReference type="PANTHER" id="PTHR48022:SF2">
    <property type="entry name" value="PLASTIDIC GLUCOSE TRANSPORTER 4"/>
    <property type="match status" value="1"/>
</dbReference>
<dbReference type="SUPFAM" id="SSF103473">
    <property type="entry name" value="MFS general substrate transporter"/>
    <property type="match status" value="1"/>
</dbReference>
<keyword evidence="3" id="KW-0812">Transmembrane</keyword>
<evidence type="ECO:0000256" key="3">
    <source>
        <dbReference type="ARBA" id="ARBA00022692"/>
    </source>
</evidence>
<dbReference type="InterPro" id="IPR050360">
    <property type="entry name" value="MFS_Sugar_Transporters"/>
</dbReference>
<dbReference type="Gramene" id="Pp3c18_17510V3.5">
    <property type="protein sequence ID" value="Pp3c18_17510V3.5"/>
    <property type="gene ID" value="Pp3c18_17510"/>
</dbReference>
<reference evidence="8 9" key="1">
    <citation type="journal article" date="2008" name="Science">
        <title>The Physcomitrella genome reveals evolutionary insights into the conquest of land by plants.</title>
        <authorList>
            <person name="Rensing S."/>
            <person name="Lang D."/>
            <person name="Zimmer A."/>
            <person name="Terry A."/>
            <person name="Salamov A."/>
            <person name="Shapiro H."/>
            <person name="Nishiyama T."/>
            <person name="Perroud P.-F."/>
            <person name="Lindquist E."/>
            <person name="Kamisugi Y."/>
            <person name="Tanahashi T."/>
            <person name="Sakakibara K."/>
            <person name="Fujita T."/>
            <person name="Oishi K."/>
            <person name="Shin-I T."/>
            <person name="Kuroki Y."/>
            <person name="Toyoda A."/>
            <person name="Suzuki Y."/>
            <person name="Hashimoto A."/>
            <person name="Yamaguchi K."/>
            <person name="Sugano A."/>
            <person name="Kohara Y."/>
            <person name="Fujiyama A."/>
            <person name="Anterola A."/>
            <person name="Aoki S."/>
            <person name="Ashton N."/>
            <person name="Barbazuk W.B."/>
            <person name="Barker E."/>
            <person name="Bennetzen J."/>
            <person name="Bezanilla M."/>
            <person name="Blankenship R."/>
            <person name="Cho S.H."/>
            <person name="Dutcher S."/>
            <person name="Estelle M."/>
            <person name="Fawcett J.A."/>
            <person name="Gundlach H."/>
            <person name="Hanada K."/>
            <person name="Heyl A."/>
            <person name="Hicks K.A."/>
            <person name="Hugh J."/>
            <person name="Lohr M."/>
            <person name="Mayer K."/>
            <person name="Melkozernov A."/>
            <person name="Murata T."/>
            <person name="Nelson D."/>
            <person name="Pils B."/>
            <person name="Prigge M."/>
            <person name="Reiss B."/>
            <person name="Renner T."/>
            <person name="Rombauts S."/>
            <person name="Rushton P."/>
            <person name="Sanderfoot A."/>
            <person name="Schween G."/>
            <person name="Shiu S.-H."/>
            <person name="Stueber K."/>
            <person name="Theodoulou F.L."/>
            <person name="Tu H."/>
            <person name="Van de Peer Y."/>
            <person name="Verrier P.J."/>
            <person name="Waters E."/>
            <person name="Wood A."/>
            <person name="Yang L."/>
            <person name="Cove D."/>
            <person name="Cuming A."/>
            <person name="Hasebe M."/>
            <person name="Lucas S."/>
            <person name="Mishler D.B."/>
            <person name="Reski R."/>
            <person name="Grigoriev I."/>
            <person name="Quatrano R.S."/>
            <person name="Boore J.L."/>
        </authorList>
    </citation>
    <scope>NUCLEOTIDE SEQUENCE [LARGE SCALE GENOMIC DNA]</scope>
    <source>
        <strain evidence="8 9">cv. Gransden 2004</strain>
    </source>
</reference>
<keyword evidence="5" id="KW-0472">Membrane</keyword>
<dbReference type="PROSITE" id="PS00216">
    <property type="entry name" value="SUGAR_TRANSPORT_1"/>
    <property type="match status" value="1"/>
</dbReference>
<dbReference type="InterPro" id="IPR005828">
    <property type="entry name" value="MFS_sugar_transport-like"/>
</dbReference>
<organism evidence="8 9">
    <name type="scientific">Physcomitrium patens</name>
    <name type="common">Spreading-leaved earth moss</name>
    <name type="synonym">Physcomitrella patens</name>
    <dbReference type="NCBI Taxonomy" id="3218"/>
    <lineage>
        <taxon>Eukaryota</taxon>
        <taxon>Viridiplantae</taxon>
        <taxon>Streptophyta</taxon>
        <taxon>Embryophyta</taxon>
        <taxon>Bryophyta</taxon>
        <taxon>Bryophytina</taxon>
        <taxon>Bryopsida</taxon>
        <taxon>Funariidae</taxon>
        <taxon>Funariales</taxon>
        <taxon>Funariaceae</taxon>
        <taxon>Physcomitrium</taxon>
    </lineage>
</organism>
<dbReference type="FunFam" id="1.20.1250.20:FF:000152">
    <property type="entry name" value="Plastidic glucose transporter 4"/>
    <property type="match status" value="1"/>
</dbReference>
<evidence type="ECO:0000256" key="2">
    <source>
        <dbReference type="ARBA" id="ARBA00010992"/>
    </source>
</evidence>
<sequence>MRMDSGASRNANQGVLLRSYDGATRLRSDVRDVLRPPKRMGKLWSHSGDAVLPFVCTACLASLLFGYHLGVINGALDHIAAGLGFADDAILQGWVVSSTLAGAAAGSLTGGALADRIGRRRTFQLNALPLFLGPLLSSNSGGFESMVLGRILAGIGIGIASSVVPLYISEIAPTEDRGSLGSLNQIGINIGILLALVAGLPLAHSPNWWRAMFLLSTLPAILLLLGMFKCPESPRWLVKQGRYAEAEAVSRLLWGKTNKFEEEIGNLKTDGSETFDEDAIWGELLSKRYWKVVSTGASLFLIQQLSGINTVVFFSTAVFRGAGIKSDVAASALVGLANVMGSMVASSQMDKQGRKYLLMSSFTGMGASMVLLALSLAWRSLQTFSAILAVLATVAYMLAFSYGAGPVPALLLAEMFASRIRAKAMAFSLGVHWVCNFVVGLLFLSVVEKVGVSVVYLAFGAVCFCGTFYVSKNLVETKGRSLEEIERELSPAVYNDAPGFAIL</sequence>
<keyword evidence="6" id="KW-0813">Transport</keyword>
<dbReference type="InterPro" id="IPR005829">
    <property type="entry name" value="Sugar_transporter_CS"/>
</dbReference>
<dbReference type="InterPro" id="IPR020846">
    <property type="entry name" value="MFS_dom"/>
</dbReference>
<dbReference type="PROSITE" id="PS50850">
    <property type="entry name" value="MFS"/>
    <property type="match status" value="1"/>
</dbReference>
<gene>
    <name evidence="8" type="primary">LOC112295364</name>
</gene>
<dbReference type="GO" id="GO:0016020">
    <property type="term" value="C:membrane"/>
    <property type="evidence" value="ECO:0000318"/>
    <property type="project" value="GO_Central"/>
</dbReference>
<dbReference type="EMBL" id="ABEU02000018">
    <property type="status" value="NOT_ANNOTATED_CDS"/>
    <property type="molecule type" value="Genomic_DNA"/>
</dbReference>
<dbReference type="InParanoid" id="A9RDA5"/>
<comment type="similarity">
    <text evidence="2 6">Belongs to the major facilitator superfamily. Sugar transporter (TC 2.A.1.1) family.</text>
</comment>
<dbReference type="NCBIfam" id="TIGR00879">
    <property type="entry name" value="SP"/>
    <property type="match status" value="1"/>
</dbReference>
<dbReference type="AlphaFoldDB" id="A9RDA5"/>
<evidence type="ECO:0000256" key="4">
    <source>
        <dbReference type="ARBA" id="ARBA00022989"/>
    </source>
</evidence>
<evidence type="ECO:0000313" key="8">
    <source>
        <dbReference type="EnsemblPlants" id="Pp3c18_17510V3.5"/>
    </source>
</evidence>
<dbReference type="EnsemblPlants" id="Pp3c18_17510V3.5">
    <property type="protein sequence ID" value="Pp3c18_17510V3.5"/>
    <property type="gene ID" value="Pp3c18_17510"/>
</dbReference>
<protein>
    <recommendedName>
        <fullName evidence="7">Major facilitator superfamily (MFS) profile domain-containing protein</fullName>
    </recommendedName>
</protein>
<evidence type="ECO:0000259" key="7">
    <source>
        <dbReference type="PROSITE" id="PS50850"/>
    </source>
</evidence>
<dbReference type="OrthoDB" id="6612291at2759"/>
<reference evidence="8" key="3">
    <citation type="submission" date="2020-12" db="UniProtKB">
        <authorList>
            <consortium name="EnsemblPlants"/>
        </authorList>
    </citation>
    <scope>IDENTIFICATION</scope>
</reference>
<dbReference type="Proteomes" id="UP000006727">
    <property type="component" value="Chromosome 18"/>
</dbReference>
<keyword evidence="9" id="KW-1185">Reference proteome</keyword>
<dbReference type="Gene3D" id="1.20.1250.20">
    <property type="entry name" value="MFS general substrate transporter like domains"/>
    <property type="match status" value="1"/>
</dbReference>
<dbReference type="InterPro" id="IPR036259">
    <property type="entry name" value="MFS_trans_sf"/>
</dbReference>
<evidence type="ECO:0000256" key="1">
    <source>
        <dbReference type="ARBA" id="ARBA00004141"/>
    </source>
</evidence>
<evidence type="ECO:0000256" key="6">
    <source>
        <dbReference type="RuleBase" id="RU003346"/>
    </source>
</evidence>
<reference evidence="8 9" key="2">
    <citation type="journal article" date="2018" name="Plant J.">
        <title>The Physcomitrella patens chromosome-scale assembly reveals moss genome structure and evolution.</title>
        <authorList>
            <person name="Lang D."/>
            <person name="Ullrich K.K."/>
            <person name="Murat F."/>
            <person name="Fuchs J."/>
            <person name="Jenkins J."/>
            <person name="Haas F.B."/>
            <person name="Piednoel M."/>
            <person name="Gundlach H."/>
            <person name="Van Bel M."/>
            <person name="Meyberg R."/>
            <person name="Vives C."/>
            <person name="Morata J."/>
            <person name="Symeonidi A."/>
            <person name="Hiss M."/>
            <person name="Muchero W."/>
            <person name="Kamisugi Y."/>
            <person name="Saleh O."/>
            <person name="Blanc G."/>
            <person name="Decker E.L."/>
            <person name="van Gessel N."/>
            <person name="Grimwood J."/>
            <person name="Hayes R.D."/>
            <person name="Graham S.W."/>
            <person name="Gunter L.E."/>
            <person name="McDaniel S.F."/>
            <person name="Hoernstein S.N.W."/>
            <person name="Larsson A."/>
            <person name="Li F.W."/>
            <person name="Perroud P.F."/>
            <person name="Phillips J."/>
            <person name="Ranjan P."/>
            <person name="Rokshar D.S."/>
            <person name="Rothfels C.J."/>
            <person name="Schneider L."/>
            <person name="Shu S."/>
            <person name="Stevenson D.W."/>
            <person name="Thummler F."/>
            <person name="Tillich M."/>
            <person name="Villarreal Aguilar J.C."/>
            <person name="Widiez T."/>
            <person name="Wong G.K."/>
            <person name="Wymore A."/>
            <person name="Zhang Y."/>
            <person name="Zimmer A.D."/>
            <person name="Quatrano R.S."/>
            <person name="Mayer K.F.X."/>
            <person name="Goodstein D."/>
            <person name="Casacuberta J.M."/>
            <person name="Vandepoele K."/>
            <person name="Reski R."/>
            <person name="Cuming A.C."/>
            <person name="Tuskan G.A."/>
            <person name="Maumus F."/>
            <person name="Salse J."/>
            <person name="Schmutz J."/>
            <person name="Rensing S.A."/>
        </authorList>
    </citation>
    <scope>NUCLEOTIDE SEQUENCE [LARGE SCALE GENOMIC DNA]</scope>
    <source>
        <strain evidence="8 9">cv. Gransden 2004</strain>
    </source>
</reference>
<dbReference type="CDD" id="cd17315">
    <property type="entry name" value="MFS_GLUT_like"/>
    <property type="match status" value="1"/>
</dbReference>
<dbReference type="PROSITE" id="PS00217">
    <property type="entry name" value="SUGAR_TRANSPORT_2"/>
    <property type="match status" value="1"/>
</dbReference>
<evidence type="ECO:0000313" key="9">
    <source>
        <dbReference type="Proteomes" id="UP000006727"/>
    </source>
</evidence>
<dbReference type="PRINTS" id="PR00171">
    <property type="entry name" value="SUGRTRNSPORT"/>
</dbReference>
<feature type="domain" description="Major facilitator superfamily (MFS) profile" evidence="7">
    <location>
        <begin position="54"/>
        <end position="478"/>
    </location>
</feature>
<name>A9RDA5_PHYPA</name>
<comment type="subcellular location">
    <subcellularLocation>
        <location evidence="1">Membrane</location>
        <topology evidence="1">Multi-pass membrane protein</topology>
    </subcellularLocation>
</comment>
<dbReference type="GeneID" id="112295364"/>
<proteinExistence type="inferred from homology"/>
<dbReference type="KEGG" id="ppp:112295364"/>
<dbReference type="RefSeq" id="XP_024402622.1">
    <property type="nucleotide sequence ID" value="XM_024546854.2"/>
</dbReference>
<dbReference type="GO" id="GO:0008643">
    <property type="term" value="P:carbohydrate transport"/>
    <property type="evidence" value="ECO:0000318"/>
    <property type="project" value="GO_Central"/>
</dbReference>
<dbReference type="PANTHER" id="PTHR48022">
    <property type="entry name" value="PLASTIDIC GLUCOSE TRANSPORTER 4"/>
    <property type="match status" value="1"/>
</dbReference>